<organism evidence="3 4">
    <name type="scientific">Ezakiella coagulans</name>
    <dbReference type="NCBI Taxonomy" id="46507"/>
    <lineage>
        <taxon>Bacteria</taxon>
        <taxon>Bacillati</taxon>
        <taxon>Bacillota</taxon>
        <taxon>Tissierellia</taxon>
        <taxon>Ezakiella</taxon>
    </lineage>
</organism>
<dbReference type="InterPro" id="IPR012854">
    <property type="entry name" value="Cu_amine_oxidase-like_N"/>
</dbReference>
<name>A0A2U1E4X9_9FIRM</name>
<dbReference type="Proteomes" id="UP000245793">
    <property type="component" value="Unassembled WGS sequence"/>
</dbReference>
<dbReference type="AlphaFoldDB" id="A0A2U1E4X9"/>
<feature type="transmembrane region" description="Helical" evidence="1">
    <location>
        <begin position="9"/>
        <end position="25"/>
    </location>
</feature>
<keyword evidence="1" id="KW-1133">Transmembrane helix</keyword>
<sequence>MRIRLRKEVYLVLAVLLIIVLFVVFRPKSSARIAETNIDGVDISTDEEKYIQFGQNDKIALGNPPRMFLVANGNIIKSSNIEIVEGSSMLPVDVLSDIIGGEVKVNPQNGDEFTIKNKETKITFRLNDQSAELNDKPEFLDVLPVREGKIVYVPLKQFFEYFGFNVKYVLGDDSSEVAPLIPNFQQIFVWKYPEKSTPLTKDEAVKILTKELKKAYKTNFGKKWTEPKEGETQGNAPEDEMRWKIKQGFSVKNENDRYYVIPVVWDFLVDKYTGKVYMFYQGQVYQYRGFDTKQKGTLAFAG</sequence>
<evidence type="ECO:0000313" key="4">
    <source>
        <dbReference type="Proteomes" id="UP000245793"/>
    </source>
</evidence>
<dbReference type="InterPro" id="IPR036582">
    <property type="entry name" value="Mao_N_sf"/>
</dbReference>
<dbReference type="RefSeq" id="WP_116479948.1">
    <property type="nucleotide sequence ID" value="NZ_CP096650.1"/>
</dbReference>
<protein>
    <submittedName>
        <fullName evidence="3">Copper amine oxidase-like protein</fullName>
    </submittedName>
</protein>
<evidence type="ECO:0000313" key="3">
    <source>
        <dbReference type="EMBL" id="PVY94955.1"/>
    </source>
</evidence>
<evidence type="ECO:0000259" key="2">
    <source>
        <dbReference type="Pfam" id="PF07833"/>
    </source>
</evidence>
<proteinExistence type="predicted"/>
<reference evidence="3 4" key="1">
    <citation type="submission" date="2018-04" db="EMBL/GenBank/DDBJ databases">
        <title>Genomic Encyclopedia of Type Strains, Phase IV (KMG-IV): sequencing the most valuable type-strain genomes for metagenomic binning, comparative biology and taxonomic classification.</title>
        <authorList>
            <person name="Goeker M."/>
        </authorList>
    </citation>
    <scope>NUCLEOTIDE SEQUENCE [LARGE SCALE GENOMIC DNA]</scope>
    <source>
        <strain evidence="3 4">DSM 20705</strain>
    </source>
</reference>
<gene>
    <name evidence="3" type="ORF">C7381_103195</name>
</gene>
<accession>A0A2U1E4X9</accession>
<evidence type="ECO:0000256" key="1">
    <source>
        <dbReference type="SAM" id="Phobius"/>
    </source>
</evidence>
<feature type="domain" description="Copper amine oxidase-like N-terminal" evidence="2">
    <location>
        <begin position="82"/>
        <end position="168"/>
    </location>
</feature>
<dbReference type="Pfam" id="PF07833">
    <property type="entry name" value="Cu_amine_oxidN1"/>
    <property type="match status" value="1"/>
</dbReference>
<keyword evidence="1" id="KW-0472">Membrane</keyword>
<dbReference type="EMBL" id="QEKV01000003">
    <property type="protein sequence ID" value="PVY94955.1"/>
    <property type="molecule type" value="Genomic_DNA"/>
</dbReference>
<dbReference type="Gene3D" id="3.30.457.10">
    <property type="entry name" value="Copper amine oxidase-like, N-terminal domain"/>
    <property type="match status" value="1"/>
</dbReference>
<dbReference type="SUPFAM" id="SSF55383">
    <property type="entry name" value="Copper amine oxidase, domain N"/>
    <property type="match status" value="1"/>
</dbReference>
<comment type="caution">
    <text evidence="3">The sequence shown here is derived from an EMBL/GenBank/DDBJ whole genome shotgun (WGS) entry which is preliminary data.</text>
</comment>
<keyword evidence="1" id="KW-0812">Transmembrane</keyword>
<keyword evidence="4" id="KW-1185">Reference proteome</keyword>